<protein>
    <recommendedName>
        <fullName evidence="2">Universal stress protein</fullName>
    </recommendedName>
</protein>
<accession>A0A126VI06</accession>
<keyword evidence="9" id="KW-1185">Reference proteome</keyword>
<dbReference type="Pfam" id="PF00582">
    <property type="entry name" value="Usp"/>
    <property type="match status" value="1"/>
</dbReference>
<evidence type="ECO:0000313" key="5">
    <source>
        <dbReference type="EMBL" id="VEI68624.1"/>
    </source>
</evidence>
<dbReference type="KEGG" id="srz:AXX16_2249"/>
<comment type="subcellular location">
    <subcellularLocation>
        <location evidence="2">Cytoplasm</location>
    </subcellularLocation>
</comment>
<feature type="domain" description="UspA" evidence="3">
    <location>
        <begin position="3"/>
        <end position="139"/>
    </location>
</feature>
<dbReference type="Proteomes" id="UP000624159">
    <property type="component" value="Unassembled WGS sequence"/>
</dbReference>
<evidence type="ECO:0000313" key="8">
    <source>
        <dbReference type="Proteomes" id="UP000307968"/>
    </source>
</evidence>
<dbReference type="EMBL" id="JADULK010000003">
    <property type="protein sequence ID" value="MBH1929743.1"/>
    <property type="molecule type" value="Genomic_DNA"/>
</dbReference>
<name>A0A126VI06_SERRU</name>
<dbReference type="Proteomes" id="UP000307968">
    <property type="component" value="Chromosome"/>
</dbReference>
<dbReference type="Gene3D" id="3.40.50.620">
    <property type="entry name" value="HUPs"/>
    <property type="match status" value="1"/>
</dbReference>
<keyword evidence="2" id="KW-0963">Cytoplasm</keyword>
<reference evidence="4 9" key="2">
    <citation type="submission" date="2020-11" db="EMBL/GenBank/DDBJ databases">
        <title>Enhanced detection system for hospital associated transmission using whole genome sequencing surveillance.</title>
        <authorList>
            <person name="Harrison L.H."/>
            <person name="Van Tyne D."/>
            <person name="Marsh J.W."/>
            <person name="Griffith M.P."/>
            <person name="Snyder D.J."/>
            <person name="Cooper V.S."/>
            <person name="Mustapha M."/>
        </authorList>
    </citation>
    <scope>NUCLEOTIDE SEQUENCE [LARGE SCALE GENOMIC DNA]</scope>
    <source>
        <strain evidence="4 9">SER00230</strain>
    </source>
</reference>
<dbReference type="SUPFAM" id="SSF52402">
    <property type="entry name" value="Adenine nucleotide alpha hydrolases-like"/>
    <property type="match status" value="1"/>
</dbReference>
<dbReference type="InterPro" id="IPR006015">
    <property type="entry name" value="Universal_stress_UspA"/>
</dbReference>
<dbReference type="Proteomes" id="UP000281904">
    <property type="component" value="Chromosome"/>
</dbReference>
<dbReference type="EMBL" id="LR590463">
    <property type="protein sequence ID" value="VTP64420.1"/>
    <property type="molecule type" value="Genomic_DNA"/>
</dbReference>
<dbReference type="EMBL" id="LR134493">
    <property type="protein sequence ID" value="VEI68624.1"/>
    <property type="molecule type" value="Genomic_DNA"/>
</dbReference>
<evidence type="ECO:0000256" key="2">
    <source>
        <dbReference type="PIRNR" id="PIRNR006276"/>
    </source>
</evidence>
<gene>
    <name evidence="5" type="primary">uspA_3</name>
    <name evidence="4" type="ORF">I5U13_08735</name>
    <name evidence="5" type="ORF">NCTC10036_03375</name>
    <name evidence="6" type="ORF">NCTC12971_03549</name>
</gene>
<dbReference type="AlphaFoldDB" id="A0A126VI06"/>
<reference evidence="5 7" key="1">
    <citation type="submission" date="2018-12" db="EMBL/GenBank/DDBJ databases">
        <authorList>
            <consortium name="Pathogen Informatics"/>
        </authorList>
    </citation>
    <scope>NUCLEOTIDE SEQUENCE [LARGE SCALE GENOMIC DNA]</scope>
    <source>
        <strain evidence="5 7">NCTC10036</strain>
        <strain evidence="6 8">NCTC12971</strain>
    </source>
</reference>
<evidence type="ECO:0000256" key="1">
    <source>
        <dbReference type="ARBA" id="ARBA00008791"/>
    </source>
</evidence>
<dbReference type="InterPro" id="IPR006016">
    <property type="entry name" value="UspA"/>
</dbReference>
<evidence type="ECO:0000313" key="9">
    <source>
        <dbReference type="Proteomes" id="UP000624159"/>
    </source>
</evidence>
<proteinExistence type="inferred from homology"/>
<dbReference type="PIRSF" id="PIRSF006276">
    <property type="entry name" value="UspA"/>
    <property type="match status" value="1"/>
</dbReference>
<dbReference type="GO" id="GO:0005737">
    <property type="term" value="C:cytoplasm"/>
    <property type="evidence" value="ECO:0007669"/>
    <property type="project" value="UniProtKB-SubCell"/>
</dbReference>
<evidence type="ECO:0000313" key="4">
    <source>
        <dbReference type="EMBL" id="MBH1929743.1"/>
    </source>
</evidence>
<evidence type="ECO:0000313" key="7">
    <source>
        <dbReference type="Proteomes" id="UP000281904"/>
    </source>
</evidence>
<sequence>MSYQHIVIAVDLNGDNRQLLEKGAALADACDAKLSLIHVDIHHAPYYSALGLQTYHYSGEVPAEVTASKQLAAIAQQSSYPIPDSIVVSGELLPELRKEIDARGIDLIIFGHHHDVWSNLFSTTRQAINHLDVDVLVVPLLTKQEVS</sequence>
<dbReference type="InterPro" id="IPR014729">
    <property type="entry name" value="Rossmann-like_a/b/a_fold"/>
</dbReference>
<organism evidence="5 7">
    <name type="scientific">Serratia rubidaea</name>
    <name type="common">Serratia marinorubra</name>
    <dbReference type="NCBI Taxonomy" id="61652"/>
    <lineage>
        <taxon>Bacteria</taxon>
        <taxon>Pseudomonadati</taxon>
        <taxon>Pseudomonadota</taxon>
        <taxon>Gammaproteobacteria</taxon>
        <taxon>Enterobacterales</taxon>
        <taxon>Yersiniaceae</taxon>
        <taxon>Serratia</taxon>
    </lineage>
</organism>
<evidence type="ECO:0000313" key="6">
    <source>
        <dbReference type="EMBL" id="VTP64420.1"/>
    </source>
</evidence>
<dbReference type="GeneID" id="61766398"/>
<dbReference type="RefSeq" id="WP_054307321.1">
    <property type="nucleotide sequence ID" value="NZ_CAMIPJ010000001.1"/>
</dbReference>
<evidence type="ECO:0000259" key="3">
    <source>
        <dbReference type="Pfam" id="PF00582"/>
    </source>
</evidence>
<comment type="similarity">
    <text evidence="1 2">Belongs to the universal stress protein A family.</text>
</comment>